<evidence type="ECO:0000259" key="1">
    <source>
        <dbReference type="Pfam" id="PF16242"/>
    </source>
</evidence>
<sequence length="150" mass="17037">MTTSTDRGQQIQKLRELIADISCGMLTTIDQNGRLHSCPMYKSGDINSEGAIWFFTSANTQKADDIKRNQQVNVSFTSPDKQRYVSVSGTAELVKDRNKMQEQWQPELQTWLPKGLDEPDLVLLKVNIHKVDYWDSPSSIHPQTIGVNSR</sequence>
<dbReference type="KEGG" id="nsp:BMF81_01387"/>
<protein>
    <submittedName>
        <fullName evidence="2">Pyridoxine/pyridoxamine 5'-phosphate oxidase</fullName>
        <ecNumber evidence="2">1.4.3.5</ecNumber>
    </submittedName>
</protein>
<name>A0A2S0Q721_NODSP</name>
<dbReference type="PANTHER" id="PTHR34818:SF1">
    <property type="entry name" value="PROTEIN BLI-3"/>
    <property type="match status" value="1"/>
</dbReference>
<dbReference type="Gene3D" id="2.30.110.10">
    <property type="entry name" value="Electron Transport, Fmn-binding Protein, Chain A"/>
    <property type="match status" value="1"/>
</dbReference>
<dbReference type="Pfam" id="PF16242">
    <property type="entry name" value="Pyrid_ox_like"/>
    <property type="match status" value="1"/>
</dbReference>
<dbReference type="GO" id="GO:0004733">
    <property type="term" value="F:pyridoxamine phosphate oxidase activity"/>
    <property type="evidence" value="ECO:0007669"/>
    <property type="project" value="UniProtKB-EC"/>
</dbReference>
<dbReference type="EC" id="1.4.3.5" evidence="2"/>
<dbReference type="EMBL" id="CP020114">
    <property type="protein sequence ID" value="AVZ30142.1"/>
    <property type="molecule type" value="Genomic_DNA"/>
</dbReference>
<dbReference type="InterPro" id="IPR012349">
    <property type="entry name" value="Split_barrel_FMN-bd"/>
</dbReference>
<dbReference type="InterPro" id="IPR052917">
    <property type="entry name" value="Stress-Dev_Protein"/>
</dbReference>
<feature type="domain" description="General stress protein FMN-binding split barrel" evidence="1">
    <location>
        <begin position="10"/>
        <end position="139"/>
    </location>
</feature>
<keyword evidence="2" id="KW-0560">Oxidoreductase</keyword>
<dbReference type="InterPro" id="IPR038725">
    <property type="entry name" value="YdaG_split_barrel_FMN-bd"/>
</dbReference>
<organism evidence="2 3">
    <name type="scientific">Nodularia spumigena UHCC 0039</name>
    <dbReference type="NCBI Taxonomy" id="1914872"/>
    <lineage>
        <taxon>Bacteria</taxon>
        <taxon>Bacillati</taxon>
        <taxon>Cyanobacteriota</taxon>
        <taxon>Cyanophyceae</taxon>
        <taxon>Nostocales</taxon>
        <taxon>Nodulariaceae</taxon>
        <taxon>Nodularia</taxon>
    </lineage>
</organism>
<dbReference type="RefSeq" id="WP_006197622.1">
    <property type="nucleotide sequence ID" value="NZ_CAWNZE010000001.1"/>
</dbReference>
<evidence type="ECO:0000313" key="2">
    <source>
        <dbReference type="EMBL" id="AVZ30142.1"/>
    </source>
</evidence>
<reference evidence="2 3" key="1">
    <citation type="submission" date="2017-03" db="EMBL/GenBank/DDBJ databases">
        <title>Comparative genomics of the toxic Baltic Sea cyanobacteria Nodularia spumigena UHCC 0039 and its response on varying salinity.</title>
        <authorList>
            <person name="Teikari J.E."/>
        </authorList>
    </citation>
    <scope>NUCLEOTIDE SEQUENCE [LARGE SCALE GENOMIC DNA]</scope>
    <source>
        <strain evidence="2 3">UHCC 0039</strain>
    </source>
</reference>
<dbReference type="Proteomes" id="UP000244056">
    <property type="component" value="Chromosome"/>
</dbReference>
<dbReference type="PANTHER" id="PTHR34818">
    <property type="entry name" value="PROTEIN BLI-3"/>
    <property type="match status" value="1"/>
</dbReference>
<gene>
    <name evidence="2" type="primary">pdxH</name>
    <name evidence="2" type="ORF">BMF81_01387</name>
</gene>
<dbReference type="AlphaFoldDB" id="A0A2S0Q721"/>
<accession>A0A2S0Q721</accession>
<evidence type="ECO:0000313" key="3">
    <source>
        <dbReference type="Proteomes" id="UP000244056"/>
    </source>
</evidence>
<dbReference type="SUPFAM" id="SSF50475">
    <property type="entry name" value="FMN-binding split barrel"/>
    <property type="match status" value="1"/>
</dbReference>
<dbReference type="GeneID" id="78016744"/>
<proteinExistence type="predicted"/>